<dbReference type="InterPro" id="IPR016763">
    <property type="entry name" value="VAP"/>
</dbReference>
<accession>A0AB34KU34</accession>
<dbReference type="GO" id="GO:0090158">
    <property type="term" value="P:endoplasmic reticulum membrane organization"/>
    <property type="evidence" value="ECO:0007669"/>
    <property type="project" value="TreeGrafter"/>
</dbReference>
<feature type="region of interest" description="Disordered" evidence="6">
    <location>
        <begin position="235"/>
        <end position="261"/>
    </location>
</feature>
<gene>
    <name evidence="9" type="ORF">WHR41_04620</name>
</gene>
<dbReference type="GO" id="GO:0005886">
    <property type="term" value="C:plasma membrane"/>
    <property type="evidence" value="ECO:0007669"/>
    <property type="project" value="TreeGrafter"/>
</dbReference>
<organism evidence="9 10">
    <name type="scientific">Cladosporium halotolerans</name>
    <dbReference type="NCBI Taxonomy" id="1052096"/>
    <lineage>
        <taxon>Eukaryota</taxon>
        <taxon>Fungi</taxon>
        <taxon>Dikarya</taxon>
        <taxon>Ascomycota</taxon>
        <taxon>Pezizomycotina</taxon>
        <taxon>Dothideomycetes</taxon>
        <taxon>Dothideomycetidae</taxon>
        <taxon>Cladosporiales</taxon>
        <taxon>Cladosporiaceae</taxon>
        <taxon>Cladosporium</taxon>
    </lineage>
</organism>
<reference evidence="9 10" key="1">
    <citation type="journal article" date="2020" name="Microbiol. Resour. Announc.">
        <title>Draft Genome Sequence of a Cladosporium Species Isolated from the Mesophotic Ascidian Didemnum maculosum.</title>
        <authorList>
            <person name="Gioti A."/>
            <person name="Siaperas R."/>
            <person name="Nikolaivits E."/>
            <person name="Le Goff G."/>
            <person name="Ouazzani J."/>
            <person name="Kotoulas G."/>
            <person name="Topakas E."/>
        </authorList>
    </citation>
    <scope>NUCLEOTIDE SEQUENCE [LARGE SCALE GENOMIC DNA]</scope>
    <source>
        <strain evidence="9 10">TM138-S3</strain>
    </source>
</reference>
<keyword evidence="4 7" id="KW-1133">Transmembrane helix</keyword>
<protein>
    <recommendedName>
        <fullName evidence="8">MSP domain-containing protein</fullName>
    </recommendedName>
</protein>
<keyword evidence="10" id="KW-1185">Reference proteome</keyword>
<evidence type="ECO:0000256" key="4">
    <source>
        <dbReference type="ARBA" id="ARBA00022989"/>
    </source>
</evidence>
<dbReference type="GO" id="GO:0061817">
    <property type="term" value="P:endoplasmic reticulum-plasma membrane tethering"/>
    <property type="evidence" value="ECO:0007669"/>
    <property type="project" value="UniProtKB-ARBA"/>
</dbReference>
<dbReference type="GO" id="GO:0160219">
    <property type="term" value="C:cortical endoplasmic reticulum membrane"/>
    <property type="evidence" value="ECO:0007669"/>
    <property type="project" value="UniProtKB-ARBA"/>
</dbReference>
<proteinExistence type="inferred from homology"/>
<comment type="caution">
    <text evidence="9">The sequence shown here is derived from an EMBL/GenBank/DDBJ whole genome shotgun (WGS) entry which is preliminary data.</text>
</comment>
<keyword evidence="5 7" id="KW-0472">Membrane</keyword>
<dbReference type="InterPro" id="IPR000535">
    <property type="entry name" value="MSP_dom"/>
</dbReference>
<dbReference type="InterPro" id="IPR013783">
    <property type="entry name" value="Ig-like_fold"/>
</dbReference>
<dbReference type="GO" id="GO:0001786">
    <property type="term" value="F:phosphatidylserine binding"/>
    <property type="evidence" value="ECO:0007669"/>
    <property type="project" value="UniProtKB-ARBA"/>
</dbReference>
<evidence type="ECO:0000256" key="1">
    <source>
        <dbReference type="ARBA" id="ARBA00004163"/>
    </source>
</evidence>
<feature type="transmembrane region" description="Helical" evidence="7">
    <location>
        <begin position="271"/>
        <end position="290"/>
    </location>
</feature>
<evidence type="ECO:0000259" key="8">
    <source>
        <dbReference type="PROSITE" id="PS50202"/>
    </source>
</evidence>
<evidence type="ECO:0000313" key="9">
    <source>
        <dbReference type="EMBL" id="KAL1586825.1"/>
    </source>
</evidence>
<evidence type="ECO:0000256" key="3">
    <source>
        <dbReference type="ARBA" id="ARBA00022692"/>
    </source>
</evidence>
<feature type="compositionally biased region" description="Basic and acidic residues" evidence="6">
    <location>
        <begin position="177"/>
        <end position="188"/>
    </location>
</feature>
<comment type="subcellular location">
    <subcellularLocation>
        <location evidence="1">Endoplasmic reticulum membrane</location>
        <topology evidence="1">Single-pass type IV membrane protein</topology>
    </subcellularLocation>
</comment>
<dbReference type="GO" id="GO:0007009">
    <property type="term" value="P:plasma membrane organization"/>
    <property type="evidence" value="ECO:0007669"/>
    <property type="project" value="UniProtKB-ARBA"/>
</dbReference>
<dbReference type="GO" id="GO:1902647">
    <property type="term" value="P:negative regulation of 1-phosphatidyl-1D-myo-inositol 4,5-bisphosphate biosynthetic process"/>
    <property type="evidence" value="ECO:0007669"/>
    <property type="project" value="UniProtKB-ARBA"/>
</dbReference>
<dbReference type="Proteomes" id="UP000803884">
    <property type="component" value="Unassembled WGS sequence"/>
</dbReference>
<feature type="compositionally biased region" description="Polar residues" evidence="6">
    <location>
        <begin position="158"/>
        <end position="176"/>
    </location>
</feature>
<dbReference type="GO" id="GO:0051685">
    <property type="term" value="P:maintenance of ER location"/>
    <property type="evidence" value="ECO:0007669"/>
    <property type="project" value="UniProtKB-ARBA"/>
</dbReference>
<dbReference type="PANTHER" id="PTHR10809:SF6">
    <property type="entry name" value="AT11025P-RELATED"/>
    <property type="match status" value="1"/>
</dbReference>
<dbReference type="GO" id="GO:0160214">
    <property type="term" value="F:endoplasmic reticulum-plasma membrane adaptor activity"/>
    <property type="evidence" value="ECO:0007669"/>
    <property type="project" value="UniProtKB-ARBA"/>
</dbReference>
<evidence type="ECO:0000256" key="5">
    <source>
        <dbReference type="ARBA" id="ARBA00023136"/>
    </source>
</evidence>
<evidence type="ECO:0000256" key="6">
    <source>
        <dbReference type="SAM" id="MobiDB-lite"/>
    </source>
</evidence>
<dbReference type="Pfam" id="PF00635">
    <property type="entry name" value="Motile_Sperm"/>
    <property type="match status" value="1"/>
</dbReference>
<keyword evidence="3 7" id="KW-0812">Transmembrane</keyword>
<dbReference type="AlphaFoldDB" id="A0AB34KU34"/>
<sequence>MSVELEPSELGFKRPFTHEVSQVLRLTNPSNEPVAFKVKTTAPKQYCVRPNSGRIEPLRTVEIQVLLQTMKEDPPLDVRCKDKFLVQSVTIPSDAAEGANVSQIWAGIESTSKSSIQEKKIRVVFLPADGQQHQSNGIGGASSLDNSHYSEDHPPAYSSPSPQAVTPQRSVGPTSSIDDKPEGAKSRGDAVSSAHNPAQSSGFAGAAAAVSSAVPTSQDDLRRQLDDAKATISRLQEQASSGLRQRNVGGSGEKNGQQSPLAAKATSTGGVSVQVVALLCLLCFLIAYFFF</sequence>
<dbReference type="PANTHER" id="PTHR10809">
    <property type="entry name" value="VESICLE-ASSOCIATED MEMBRANE PROTEIN-ASSOCIATED PROTEIN"/>
    <property type="match status" value="1"/>
</dbReference>
<dbReference type="PROSITE" id="PS50202">
    <property type="entry name" value="MSP"/>
    <property type="match status" value="1"/>
</dbReference>
<evidence type="ECO:0000256" key="7">
    <source>
        <dbReference type="SAM" id="Phobius"/>
    </source>
</evidence>
<feature type="compositionally biased region" description="Polar residues" evidence="6">
    <location>
        <begin position="235"/>
        <end position="244"/>
    </location>
</feature>
<dbReference type="SUPFAM" id="SSF49354">
    <property type="entry name" value="PapD-like"/>
    <property type="match status" value="1"/>
</dbReference>
<feature type="region of interest" description="Disordered" evidence="6">
    <location>
        <begin position="131"/>
        <end position="202"/>
    </location>
</feature>
<dbReference type="PIRSF" id="PIRSF019693">
    <property type="entry name" value="VAMP-associated"/>
    <property type="match status" value="1"/>
</dbReference>
<name>A0AB34KU34_9PEZI</name>
<dbReference type="InterPro" id="IPR008962">
    <property type="entry name" value="PapD-like_sf"/>
</dbReference>
<dbReference type="GO" id="GO:0140506">
    <property type="term" value="F:endoplasmic reticulum-autophagosome adaptor activity"/>
    <property type="evidence" value="ECO:0007669"/>
    <property type="project" value="UniProtKB-ARBA"/>
</dbReference>
<evidence type="ECO:0000313" key="10">
    <source>
        <dbReference type="Proteomes" id="UP000803884"/>
    </source>
</evidence>
<feature type="domain" description="MSP" evidence="8">
    <location>
        <begin position="2"/>
        <end position="126"/>
    </location>
</feature>
<dbReference type="FunFam" id="2.60.40.10:FF:000813">
    <property type="entry name" value="Vesicle-associated protein 1-1"/>
    <property type="match status" value="1"/>
</dbReference>
<dbReference type="EMBL" id="JAAQHG020000013">
    <property type="protein sequence ID" value="KAL1586825.1"/>
    <property type="molecule type" value="Genomic_DNA"/>
</dbReference>
<evidence type="ECO:0000256" key="2">
    <source>
        <dbReference type="ARBA" id="ARBA00008932"/>
    </source>
</evidence>
<dbReference type="GO" id="GO:0035091">
    <property type="term" value="F:phosphatidylinositol binding"/>
    <property type="evidence" value="ECO:0007669"/>
    <property type="project" value="UniProtKB-ARBA"/>
</dbReference>
<dbReference type="GeneID" id="96006064"/>
<dbReference type="RefSeq" id="XP_069229930.1">
    <property type="nucleotide sequence ID" value="XM_069373226.1"/>
</dbReference>
<dbReference type="GO" id="GO:0061709">
    <property type="term" value="P:reticulophagy"/>
    <property type="evidence" value="ECO:0007669"/>
    <property type="project" value="UniProtKB-ARBA"/>
</dbReference>
<dbReference type="Gene3D" id="2.60.40.10">
    <property type="entry name" value="Immunoglobulins"/>
    <property type="match status" value="1"/>
</dbReference>
<dbReference type="GO" id="GO:0033149">
    <property type="term" value="F:FFAT motif binding"/>
    <property type="evidence" value="ECO:0007669"/>
    <property type="project" value="TreeGrafter"/>
</dbReference>
<comment type="similarity">
    <text evidence="2">Belongs to the VAMP-associated protein (VAP) (TC 9.B.17) family.</text>
</comment>